<feature type="compositionally biased region" description="Basic and acidic residues" evidence="1">
    <location>
        <begin position="129"/>
        <end position="140"/>
    </location>
</feature>
<dbReference type="AlphaFoldDB" id="A0A9N8PD53"/>
<evidence type="ECO:0000313" key="3">
    <source>
        <dbReference type="Proteomes" id="UP000716446"/>
    </source>
</evidence>
<evidence type="ECO:0000313" key="2">
    <source>
        <dbReference type="EMBL" id="CAD0091882.1"/>
    </source>
</evidence>
<protein>
    <submittedName>
        <fullName evidence="2">Uncharacterized protein</fullName>
    </submittedName>
</protein>
<keyword evidence="3" id="KW-1185">Reference proteome</keyword>
<dbReference type="EMBL" id="CAIJEN010000013">
    <property type="protein sequence ID" value="CAD0091882.1"/>
    <property type="molecule type" value="Genomic_DNA"/>
</dbReference>
<evidence type="ECO:0000256" key="1">
    <source>
        <dbReference type="SAM" id="MobiDB-lite"/>
    </source>
</evidence>
<feature type="region of interest" description="Disordered" evidence="1">
    <location>
        <begin position="121"/>
        <end position="140"/>
    </location>
</feature>
<gene>
    <name evidence="2" type="ORF">AWRI4619_LOCUS6917</name>
</gene>
<organism evidence="2 3">
    <name type="scientific">Aureobasidium vineae</name>
    <dbReference type="NCBI Taxonomy" id="2773715"/>
    <lineage>
        <taxon>Eukaryota</taxon>
        <taxon>Fungi</taxon>
        <taxon>Dikarya</taxon>
        <taxon>Ascomycota</taxon>
        <taxon>Pezizomycotina</taxon>
        <taxon>Dothideomycetes</taxon>
        <taxon>Dothideomycetidae</taxon>
        <taxon>Dothideales</taxon>
        <taxon>Saccotheciaceae</taxon>
        <taxon>Aureobasidium</taxon>
    </lineage>
</organism>
<proteinExistence type="predicted"/>
<name>A0A9N8PD53_9PEZI</name>
<dbReference type="Proteomes" id="UP000716446">
    <property type="component" value="Unassembled WGS sequence"/>
</dbReference>
<comment type="caution">
    <text evidence="2">The sequence shown here is derived from an EMBL/GenBank/DDBJ whole genome shotgun (WGS) entry which is preliminary data.</text>
</comment>
<sequence>MAMPSSRKSIRFASQLNEPAFKRQKMSSDTSTSTLSYETTITATTAQSVCLVGSEDLSSMVFHAADLQRVTNSWSTHHPLTGAEFEMKMSFKACENTANSLRSTLESLEVKAAKDHIACKWGDNTSDPHSTHEGSENRDDAEAIANRLKDSIMKTVEEEADPLADFESKVKVYFQQDVIERATSELKREIELQWRKSE</sequence>
<accession>A0A9N8PD53</accession>
<reference evidence="2" key="1">
    <citation type="submission" date="2020-06" db="EMBL/GenBank/DDBJ databases">
        <authorList>
            <person name="Onetto C."/>
        </authorList>
    </citation>
    <scope>NUCLEOTIDE SEQUENCE</scope>
</reference>